<evidence type="ECO:0000256" key="1">
    <source>
        <dbReference type="SAM" id="MobiDB-lite"/>
    </source>
</evidence>
<proteinExistence type="predicted"/>
<organism evidence="2">
    <name type="scientific">uncultured Thermomicrobiales bacterium</name>
    <dbReference type="NCBI Taxonomy" id="1645740"/>
    <lineage>
        <taxon>Bacteria</taxon>
        <taxon>Pseudomonadati</taxon>
        <taxon>Thermomicrobiota</taxon>
        <taxon>Thermomicrobia</taxon>
        <taxon>Thermomicrobiales</taxon>
        <taxon>environmental samples</taxon>
    </lineage>
</organism>
<accession>A0A6J4UJY3</accession>
<evidence type="ECO:0000313" key="2">
    <source>
        <dbReference type="EMBL" id="CAA9551042.1"/>
    </source>
</evidence>
<dbReference type="AlphaFoldDB" id="A0A6J4UJY3"/>
<reference evidence="2" key="1">
    <citation type="submission" date="2020-02" db="EMBL/GenBank/DDBJ databases">
        <authorList>
            <person name="Meier V. D."/>
        </authorList>
    </citation>
    <scope>NUCLEOTIDE SEQUENCE</scope>
    <source>
        <strain evidence="2">AVDCRST_MAG70</strain>
    </source>
</reference>
<name>A0A6J4UJY3_9BACT</name>
<gene>
    <name evidence="2" type="ORF">AVDCRST_MAG70-926</name>
</gene>
<feature type="compositionally biased region" description="Basic residues" evidence="1">
    <location>
        <begin position="29"/>
        <end position="40"/>
    </location>
</feature>
<sequence>MGPPGDAWSRDGAVSLGKDDAAGEDAGVRRRLGKCSRRTA</sequence>
<protein>
    <submittedName>
        <fullName evidence="2">Uncharacterized protein</fullName>
    </submittedName>
</protein>
<feature type="region of interest" description="Disordered" evidence="1">
    <location>
        <begin position="1"/>
        <end position="40"/>
    </location>
</feature>
<dbReference type="EMBL" id="CADCWH010000142">
    <property type="protein sequence ID" value="CAA9551042.1"/>
    <property type="molecule type" value="Genomic_DNA"/>
</dbReference>